<organism evidence="4 5">
    <name type="scientific">Ancylobacter pratisalsi</name>
    <dbReference type="NCBI Taxonomy" id="1745854"/>
    <lineage>
        <taxon>Bacteria</taxon>
        <taxon>Pseudomonadati</taxon>
        <taxon>Pseudomonadota</taxon>
        <taxon>Alphaproteobacteria</taxon>
        <taxon>Hyphomicrobiales</taxon>
        <taxon>Xanthobacteraceae</taxon>
        <taxon>Ancylobacter</taxon>
    </lineage>
</organism>
<keyword evidence="2" id="KW-0418">Kinase</keyword>
<name>A0A6P1YJE6_9HYPH</name>
<dbReference type="SUPFAM" id="SSF53067">
    <property type="entry name" value="Actin-like ATPase domain"/>
    <property type="match status" value="1"/>
</dbReference>
<keyword evidence="1" id="KW-0808">Transferase</keyword>
<dbReference type="GO" id="GO:0005829">
    <property type="term" value="C:cytosol"/>
    <property type="evidence" value="ECO:0007669"/>
    <property type="project" value="TreeGrafter"/>
</dbReference>
<dbReference type="PANTHER" id="PTHR47690:SF1">
    <property type="entry name" value="GLUCOKINASE"/>
    <property type="match status" value="1"/>
</dbReference>
<comment type="similarity">
    <text evidence="3">Belongs to the bacterial glucokinase family.</text>
</comment>
<reference evidence="4 5" key="1">
    <citation type="submission" date="2020-02" db="EMBL/GenBank/DDBJ databases">
        <authorList>
            <person name="Li G."/>
        </authorList>
    </citation>
    <scope>NUCLEOTIDE SEQUENCE [LARGE SCALE GENOMIC DNA]</scope>
    <source>
        <strain evidence="4 5">DSM 102029</strain>
    </source>
</reference>
<dbReference type="PANTHER" id="PTHR47690">
    <property type="entry name" value="GLUCOKINASE"/>
    <property type="match status" value="1"/>
</dbReference>
<dbReference type="AlphaFoldDB" id="A0A6P1YJE6"/>
<gene>
    <name evidence="4" type="ORF">G3A50_05780</name>
</gene>
<dbReference type="InterPro" id="IPR003836">
    <property type="entry name" value="Glucokinase"/>
</dbReference>
<evidence type="ECO:0000313" key="4">
    <source>
        <dbReference type="EMBL" id="QIB33272.1"/>
    </source>
</evidence>
<dbReference type="GO" id="GO:0004340">
    <property type="term" value="F:glucokinase activity"/>
    <property type="evidence" value="ECO:0007669"/>
    <property type="project" value="InterPro"/>
</dbReference>
<dbReference type="KEGG" id="apra:G3A50_05780"/>
<dbReference type="Gene3D" id="3.30.420.40">
    <property type="match status" value="1"/>
</dbReference>
<dbReference type="RefSeq" id="WP_163074369.1">
    <property type="nucleotide sequence ID" value="NZ_CP048630.1"/>
</dbReference>
<evidence type="ECO:0000256" key="1">
    <source>
        <dbReference type="ARBA" id="ARBA00022679"/>
    </source>
</evidence>
<dbReference type="GO" id="GO:0005536">
    <property type="term" value="F:D-glucose binding"/>
    <property type="evidence" value="ECO:0007669"/>
    <property type="project" value="InterPro"/>
</dbReference>
<protein>
    <submittedName>
        <fullName evidence="4">ROK family protein</fullName>
    </submittedName>
</protein>
<sequence length="327" mass="34245">MPHLILIADIGGTSSRLALVSANGVPTHVQIHRNDSFSGFEALIEADLAMRDPATTEAIDGAVLAVAGPANGQFIELTNRDWSLTKRNLRRHFGWHKLTVVNDFEALAYGVTALGPDDLAPIGQAHADKSAPMLVCGPGTGFGSAGLLRLGRGLQRAITGEGGRCRLGATTAEEARLLAHLVGELGPVVVEHALSGSGLSRIHRLFAGEDITPEQVIAAAHRDDDGALASIGIFLRLFGRIAGDLALIFDARGGVFLAGGISAALAPFFEASPFREAFQEHPPFEARLAATPVNVILHPTPGLVGCGQLGGRLAKALRARRAKLNLA</sequence>
<dbReference type="Gene3D" id="3.40.367.20">
    <property type="match status" value="1"/>
</dbReference>
<dbReference type="InterPro" id="IPR050201">
    <property type="entry name" value="Bacterial_glucokinase"/>
</dbReference>
<dbReference type="EMBL" id="CP048630">
    <property type="protein sequence ID" value="QIB33272.1"/>
    <property type="molecule type" value="Genomic_DNA"/>
</dbReference>
<dbReference type="InterPro" id="IPR043129">
    <property type="entry name" value="ATPase_NBD"/>
</dbReference>
<evidence type="ECO:0000256" key="2">
    <source>
        <dbReference type="ARBA" id="ARBA00022777"/>
    </source>
</evidence>
<dbReference type="CDD" id="cd24008">
    <property type="entry name" value="ASKHA_NBD_GLK"/>
    <property type="match status" value="1"/>
</dbReference>
<proteinExistence type="inferred from homology"/>
<evidence type="ECO:0000256" key="3">
    <source>
        <dbReference type="RuleBase" id="RU004046"/>
    </source>
</evidence>
<dbReference type="GO" id="GO:0005524">
    <property type="term" value="F:ATP binding"/>
    <property type="evidence" value="ECO:0007669"/>
    <property type="project" value="InterPro"/>
</dbReference>
<evidence type="ECO:0000313" key="5">
    <source>
        <dbReference type="Proteomes" id="UP000464751"/>
    </source>
</evidence>
<dbReference type="GO" id="GO:0006096">
    <property type="term" value="P:glycolytic process"/>
    <property type="evidence" value="ECO:0007669"/>
    <property type="project" value="InterPro"/>
</dbReference>
<dbReference type="Pfam" id="PF02685">
    <property type="entry name" value="Glucokinase"/>
    <property type="match status" value="1"/>
</dbReference>
<keyword evidence="5" id="KW-1185">Reference proteome</keyword>
<dbReference type="Proteomes" id="UP000464751">
    <property type="component" value="Chromosome"/>
</dbReference>
<accession>A0A6P1YJE6</accession>